<dbReference type="EMBL" id="CAACVR010000067">
    <property type="protein sequence ID" value="VEU23909.1"/>
    <property type="molecule type" value="Genomic_DNA"/>
</dbReference>
<name>A0A448YSL5_BRENA</name>
<evidence type="ECO:0000313" key="3">
    <source>
        <dbReference type="Proteomes" id="UP000290900"/>
    </source>
</evidence>
<protein>
    <submittedName>
        <fullName evidence="2">DEKNAAC105151</fullName>
    </submittedName>
</protein>
<evidence type="ECO:0000313" key="2">
    <source>
        <dbReference type="EMBL" id="VEU23909.1"/>
    </source>
</evidence>
<evidence type="ECO:0000256" key="1">
    <source>
        <dbReference type="SAM" id="MobiDB-lite"/>
    </source>
</evidence>
<feature type="compositionally biased region" description="Basic and acidic residues" evidence="1">
    <location>
        <begin position="11"/>
        <end position="23"/>
    </location>
</feature>
<feature type="compositionally biased region" description="Low complexity" evidence="1">
    <location>
        <begin position="324"/>
        <end position="364"/>
    </location>
</feature>
<keyword evidence="3" id="KW-1185">Reference proteome</keyword>
<feature type="region of interest" description="Disordered" evidence="1">
    <location>
        <begin position="309"/>
        <end position="364"/>
    </location>
</feature>
<dbReference type="STRING" id="13370.A0A448YSL5"/>
<dbReference type="AlphaFoldDB" id="A0A448YSL5"/>
<reference evidence="2 3" key="1">
    <citation type="submission" date="2018-12" db="EMBL/GenBank/DDBJ databases">
        <authorList>
            <person name="Tiukova I."/>
            <person name="Dainat J."/>
        </authorList>
    </citation>
    <scope>NUCLEOTIDE SEQUENCE [LARGE SCALE GENOMIC DNA]</scope>
</reference>
<gene>
    <name evidence="2" type="ORF">BRENAR_LOCUS4638</name>
</gene>
<dbReference type="OrthoDB" id="2350934at2759"/>
<dbReference type="Proteomes" id="UP000290900">
    <property type="component" value="Unassembled WGS sequence"/>
</dbReference>
<dbReference type="InParanoid" id="A0A448YSL5"/>
<proteinExistence type="predicted"/>
<feature type="region of interest" description="Disordered" evidence="1">
    <location>
        <begin position="1"/>
        <end position="50"/>
    </location>
</feature>
<accession>A0A448YSL5</accession>
<sequence>MARRKRNSSRPIERDEHLDKRLDTGLNERFNTGSDSAGSGQSIPPEFFSQPQLPPVRVPQVQIPQVQIPQVQIAPAQIPQVPQAPQVPQVPQVQVPQVSQIPQVQVPQIPATSAIPSVPQFSYGGQMGSSTSSSDNIIDINYQGISNLAYQLSQHTPIPPFANLEPTKESLKIQKPKRSRRRSKFTQEQDDMIISMKKAGKSWVEIAESTGVGSYLAARNRYQVLVGQQGGRSMECGPEDVQELRGILDEGELVKWSFLAKELSKVTRKEYTPEQVRELLRYLFWKNPETFDVNEKYLMELLRLQEEQQGEVQEHSQNTGFEGYQQYTPQFPQYQSSEQQIQQQQQGQGRQGQEQQGQNRPQEQ</sequence>
<organism evidence="2 3">
    <name type="scientific">Brettanomyces naardenensis</name>
    <name type="common">Yeast</name>
    <dbReference type="NCBI Taxonomy" id="13370"/>
    <lineage>
        <taxon>Eukaryota</taxon>
        <taxon>Fungi</taxon>
        <taxon>Dikarya</taxon>
        <taxon>Ascomycota</taxon>
        <taxon>Saccharomycotina</taxon>
        <taxon>Pichiomycetes</taxon>
        <taxon>Pichiales</taxon>
        <taxon>Pichiaceae</taxon>
        <taxon>Brettanomyces</taxon>
    </lineage>
</organism>
<feature type="compositionally biased region" description="Polar residues" evidence="1">
    <location>
        <begin position="29"/>
        <end position="42"/>
    </location>
</feature>